<evidence type="ECO:0000313" key="3">
    <source>
        <dbReference type="Proteomes" id="UP000008495"/>
    </source>
</evidence>
<dbReference type="RefSeq" id="WP_006502837.1">
    <property type="nucleotide sequence ID" value="NZ_BAGZ01000008.1"/>
</dbReference>
<dbReference type="PIRSF" id="PIRSF018072">
    <property type="entry name" value="UCP018072"/>
    <property type="match status" value="1"/>
</dbReference>
<dbReference type="InterPro" id="IPR029069">
    <property type="entry name" value="HotDog_dom_sf"/>
</dbReference>
<proteinExistence type="predicted"/>
<dbReference type="STRING" id="100225.SAMN05421595_0602"/>
<evidence type="ECO:0000259" key="1">
    <source>
        <dbReference type="Pfam" id="PF13452"/>
    </source>
</evidence>
<comment type="caution">
    <text evidence="2">The sequence shown here is derived from an EMBL/GenBank/DDBJ whole genome shotgun (WGS) entry which is preliminary data.</text>
</comment>
<dbReference type="SUPFAM" id="SSF54637">
    <property type="entry name" value="Thioesterase/thiol ester dehydrase-isomerase"/>
    <property type="match status" value="1"/>
</dbReference>
<reference evidence="2 3" key="1">
    <citation type="submission" date="2012-08" db="EMBL/GenBank/DDBJ databases">
        <title>Whole genome shotgun sequence of Austwickia chelonae NBRC 105200.</title>
        <authorList>
            <person name="Yoshida I."/>
            <person name="Hosoyama A."/>
            <person name="Tsuchikane K."/>
            <person name="Katsumata H."/>
            <person name="Ando Y."/>
            <person name="Ohji S."/>
            <person name="Hamada M."/>
            <person name="Tamura T."/>
            <person name="Yamazoe A."/>
            <person name="Yamazaki S."/>
            <person name="Fujita N."/>
        </authorList>
    </citation>
    <scope>NUCLEOTIDE SEQUENCE [LARGE SCALE GENOMIC DNA]</scope>
    <source>
        <strain evidence="2 3">NBRC 105200</strain>
    </source>
</reference>
<dbReference type="InterPro" id="IPR016709">
    <property type="entry name" value="HadA-like"/>
</dbReference>
<dbReference type="GO" id="GO:0019171">
    <property type="term" value="F:(3R)-hydroxyacyl-[acyl-carrier-protein] dehydratase activity"/>
    <property type="evidence" value="ECO:0007669"/>
    <property type="project" value="TreeGrafter"/>
</dbReference>
<gene>
    <name evidence="2" type="ORF">AUCHE_08_03270</name>
</gene>
<dbReference type="PANTHER" id="PTHR43437">
    <property type="entry name" value="HYDROXYACYL-THIOESTER DEHYDRATASE TYPE 2, MITOCHONDRIAL-RELATED"/>
    <property type="match status" value="1"/>
</dbReference>
<dbReference type="AlphaFoldDB" id="K6V795"/>
<dbReference type="InterPro" id="IPR039569">
    <property type="entry name" value="FAS1-like_DH_region"/>
</dbReference>
<dbReference type="Gene3D" id="3.10.129.10">
    <property type="entry name" value="Hotdog Thioesterase"/>
    <property type="match status" value="1"/>
</dbReference>
<evidence type="ECO:0000313" key="2">
    <source>
        <dbReference type="EMBL" id="GAB78083.1"/>
    </source>
</evidence>
<dbReference type="InterPro" id="IPR050965">
    <property type="entry name" value="UPF0336/Enoyl-CoA_hydratase"/>
</dbReference>
<dbReference type="EMBL" id="BAGZ01000008">
    <property type="protein sequence ID" value="GAB78083.1"/>
    <property type="molecule type" value="Genomic_DNA"/>
</dbReference>
<accession>K6V795</accession>
<dbReference type="PANTHER" id="PTHR43437:SF3">
    <property type="entry name" value="HYDROXYACYL-THIOESTER DEHYDRATASE TYPE 2, MITOCHONDRIAL"/>
    <property type="match status" value="1"/>
</dbReference>
<dbReference type="OrthoDB" id="5415111at2"/>
<dbReference type="CDD" id="cd03441">
    <property type="entry name" value="R_hydratase_like"/>
    <property type="match status" value="1"/>
</dbReference>
<name>K6V795_9MICO</name>
<dbReference type="eggNOG" id="COG2030">
    <property type="taxonomic scope" value="Bacteria"/>
</dbReference>
<dbReference type="Proteomes" id="UP000008495">
    <property type="component" value="Unassembled WGS sequence"/>
</dbReference>
<dbReference type="Pfam" id="PF13452">
    <property type="entry name" value="FAS1_DH_region"/>
    <property type="match status" value="1"/>
</dbReference>
<keyword evidence="3" id="KW-1185">Reference proteome</keyword>
<organism evidence="2 3">
    <name type="scientific">Austwickia chelonae NBRC 105200</name>
    <dbReference type="NCBI Taxonomy" id="1184607"/>
    <lineage>
        <taxon>Bacteria</taxon>
        <taxon>Bacillati</taxon>
        <taxon>Actinomycetota</taxon>
        <taxon>Actinomycetes</taxon>
        <taxon>Micrococcales</taxon>
        <taxon>Dermatophilaceae</taxon>
        <taxon>Austwickia</taxon>
    </lineage>
</organism>
<sequence length="149" mass="16156">MAVNSDFEGRKYDPSPPFLVGRESVRDFARAVGARSPLHHDVVAARAAGYRDVVAPPTYAVVIAQRCESQYIGDPEAGIDFSRVVHVEERFEMGSPLVAGDEVIAVLQVERARAMRGNGMITTRCELFVGGEPVGEVVSTLLVRAEEAL</sequence>
<dbReference type="GO" id="GO:0006633">
    <property type="term" value="P:fatty acid biosynthetic process"/>
    <property type="evidence" value="ECO:0007669"/>
    <property type="project" value="TreeGrafter"/>
</dbReference>
<protein>
    <recommendedName>
        <fullName evidence="1">FAS1-like dehydratase domain-containing protein</fullName>
    </recommendedName>
</protein>
<feature type="domain" description="FAS1-like dehydratase" evidence="1">
    <location>
        <begin position="9"/>
        <end position="122"/>
    </location>
</feature>